<sequence>MVLSVNGAGPWTFTQTIPDAFARKLLSSLKLGKLISTPDAASNLENIGKIQSALVCANVQTIPTIQKLLREMPFIQLAYDNVHDAHTMPVALRFLLTFDPDARSKLLDLFVKQSDALAAELTSSTEGIDSDSLRAFMYSVYCLLAETSARDTRFTRQRLIKNGKLLDILRFASSEPSVRFYPATYQLAGALCEDESLVPMIVDAFHRPLLAHLHPSMNDLVSAIEVVLDSVRGQPATSIDNAAVDAAGQLYFSTVSWFHHSFSHALKPPVVATLVELPDVGLSQILDCLKQLLNMNILDSEKHPFAHRNRPKALDLYFNRNQHCIKSGWSTRWHEFDAYVAFTESCALLPSVMRSVCLVLSELADFDVTRPQCLEILPTVPALLFSTSSSNDSFFRNLLQAPSDVFDHYYEWIAAHYSTVVQLDCSSFANKSNLLLVEALERSCIRSPTVDAVHWASMTGNVQTSVRGTMVFNFSQHQQQLRGSHGVTGKGKYCFTVFSPDESGIICGWTTYTGPLAWNKCLFKHAQDEGELQTVVVDYDDICAWNTGKYRNTIMTPVPNSVVTCVLDLDAGVFTAALNDMPFHVIFDNLDCSQTWYPVLFPQADTVVDTDFNDTMREVSGIPLGLAPACDLTRHPDARLPQPAADQPAAAVHDYAPIASNDAPVLDSEQVAELTIHNYYEAKLTPSQTNHVLAAGFRMDNFYTLWIGTHQIELAVQFFLQDDGPVEDSVPWRKWIPVVVDHLLQNDEATMPDRFGVKFTPENDAVANVIELSSSAISEIQLNVCGYCVREGCAGFLFKDLDPICSSPINLGVAIVADKSGSRSFAVTKGLDTAFASDMFPWAFVGQSHVMTPLLIHARSVTLNMHSDLEAPESWALVGPLIQGRKREDLQTWFENCKA</sequence>
<dbReference type="OrthoDB" id="258495at2759"/>
<reference evidence="1 2" key="1">
    <citation type="submission" date="2016-07" db="EMBL/GenBank/DDBJ databases">
        <title>Pervasive Adenine N6-methylation of Active Genes in Fungi.</title>
        <authorList>
            <consortium name="DOE Joint Genome Institute"/>
            <person name="Mondo S.J."/>
            <person name="Dannebaum R.O."/>
            <person name="Kuo R.C."/>
            <person name="Labutti K."/>
            <person name="Haridas S."/>
            <person name="Kuo A."/>
            <person name="Salamov A."/>
            <person name="Ahrendt S.R."/>
            <person name="Lipzen A."/>
            <person name="Sullivan W."/>
            <person name="Andreopoulos W.B."/>
            <person name="Clum A."/>
            <person name="Lindquist E."/>
            <person name="Daum C."/>
            <person name="Ramamoorthy G.K."/>
            <person name="Gryganskyi A."/>
            <person name="Culley D."/>
            <person name="Magnuson J.K."/>
            <person name="James T.Y."/>
            <person name="O'Malley M.A."/>
            <person name="Stajich J.E."/>
            <person name="Spatafora J.W."/>
            <person name="Visel A."/>
            <person name="Grigoriev I.V."/>
        </authorList>
    </citation>
    <scope>NUCLEOTIDE SEQUENCE [LARGE SCALE GENOMIC DNA]</scope>
    <source>
        <strain evidence="1 2">PL171</strain>
    </source>
</reference>
<protein>
    <recommendedName>
        <fullName evidence="3">SPRY domain-containing protein</fullName>
    </recommendedName>
</protein>
<dbReference type="SUPFAM" id="SSF49899">
    <property type="entry name" value="Concanavalin A-like lectins/glucanases"/>
    <property type="match status" value="1"/>
</dbReference>
<dbReference type="InterPro" id="IPR013320">
    <property type="entry name" value="ConA-like_dom_sf"/>
</dbReference>
<evidence type="ECO:0000313" key="1">
    <source>
        <dbReference type="EMBL" id="ORZ32148.1"/>
    </source>
</evidence>
<keyword evidence="2" id="KW-1185">Reference proteome</keyword>
<proteinExistence type="predicted"/>
<dbReference type="AlphaFoldDB" id="A0A1Y2HC46"/>
<evidence type="ECO:0000313" key="2">
    <source>
        <dbReference type="Proteomes" id="UP000193411"/>
    </source>
</evidence>
<accession>A0A1Y2HC46</accession>
<evidence type="ECO:0008006" key="3">
    <source>
        <dbReference type="Google" id="ProtNLM"/>
    </source>
</evidence>
<comment type="caution">
    <text evidence="1">The sequence shown here is derived from an EMBL/GenBank/DDBJ whole genome shotgun (WGS) entry which is preliminary data.</text>
</comment>
<dbReference type="InterPro" id="IPR043136">
    <property type="entry name" value="B30.2/SPRY_sf"/>
</dbReference>
<gene>
    <name evidence="1" type="ORF">BCR44DRAFT_334218</name>
</gene>
<dbReference type="Proteomes" id="UP000193411">
    <property type="component" value="Unassembled WGS sequence"/>
</dbReference>
<organism evidence="1 2">
    <name type="scientific">Catenaria anguillulae PL171</name>
    <dbReference type="NCBI Taxonomy" id="765915"/>
    <lineage>
        <taxon>Eukaryota</taxon>
        <taxon>Fungi</taxon>
        <taxon>Fungi incertae sedis</taxon>
        <taxon>Blastocladiomycota</taxon>
        <taxon>Blastocladiomycetes</taxon>
        <taxon>Blastocladiales</taxon>
        <taxon>Catenariaceae</taxon>
        <taxon>Catenaria</taxon>
    </lineage>
</organism>
<name>A0A1Y2HC46_9FUNG</name>
<dbReference type="Gene3D" id="2.60.120.920">
    <property type="match status" value="1"/>
</dbReference>
<dbReference type="EMBL" id="MCFL01000050">
    <property type="protein sequence ID" value="ORZ32148.1"/>
    <property type="molecule type" value="Genomic_DNA"/>
</dbReference>